<feature type="transmembrane region" description="Helical" evidence="6">
    <location>
        <begin position="154"/>
        <end position="178"/>
    </location>
</feature>
<evidence type="ECO:0000256" key="4">
    <source>
        <dbReference type="ARBA" id="ARBA00022989"/>
    </source>
</evidence>
<protein>
    <submittedName>
        <fullName evidence="7">Oligosaccharide flippase family protein</fullName>
    </submittedName>
</protein>
<evidence type="ECO:0000256" key="6">
    <source>
        <dbReference type="SAM" id="Phobius"/>
    </source>
</evidence>
<keyword evidence="4 6" id="KW-1133">Transmembrane helix</keyword>
<name>A0ABU9G5N7_9GAMM</name>
<keyword evidence="2" id="KW-1003">Cell membrane</keyword>
<feature type="transmembrane region" description="Helical" evidence="6">
    <location>
        <begin position="49"/>
        <end position="73"/>
    </location>
</feature>
<evidence type="ECO:0000313" key="8">
    <source>
        <dbReference type="Proteomes" id="UP001379949"/>
    </source>
</evidence>
<feature type="transmembrane region" description="Helical" evidence="6">
    <location>
        <begin position="301"/>
        <end position="323"/>
    </location>
</feature>
<sequence length="425" mass="48677">MNISNRIKSFNKNSFLRSSSLYLFSNIFNGILPLLLLPVFTSYLSPSEYGVVAMFQVVVTGLMSIVGVGYATASDRKYFDGTERLNSYITASIHLVFLSAFVVFCIVYFSFDYLIIVLGFEPKILLFSVLVAFCSVITQIRLGQWQVRHQSKCYVLFQVFFALLINVVALYLVVGVMMGANGRIYALIFSYVFFACISLLSLYKSKLFGFNIPALSDYKEMLDFCIPIIPHLIGVFFLTVFDRYIIKLNLGMASVGIYMVGFQLMSCVGLFADAVNKVFSPLQMKMLEKEGTEERLKIVKLIYMWLLALVFIAILSSIFFYFAIDFLLPPRYFEAKKILFFIAIGHAFNGVYLVILNNIYYSKKTKFLLLPTLIISFIHLLVFYFFTAHYGVVGASFSFSLSMFFRLVFTFYFANRAMPLPWLLR</sequence>
<keyword evidence="5 6" id="KW-0472">Membrane</keyword>
<feature type="transmembrane region" description="Helical" evidence="6">
    <location>
        <begin position="184"/>
        <end position="203"/>
    </location>
</feature>
<evidence type="ECO:0000313" key="7">
    <source>
        <dbReference type="EMBL" id="MEL0613786.1"/>
    </source>
</evidence>
<evidence type="ECO:0000256" key="3">
    <source>
        <dbReference type="ARBA" id="ARBA00022692"/>
    </source>
</evidence>
<feature type="transmembrane region" description="Helical" evidence="6">
    <location>
        <begin position="392"/>
        <end position="415"/>
    </location>
</feature>
<accession>A0ABU9G5N7</accession>
<dbReference type="EMBL" id="JBAKAR010000009">
    <property type="protein sequence ID" value="MEL0613786.1"/>
    <property type="molecule type" value="Genomic_DNA"/>
</dbReference>
<feature type="transmembrane region" description="Helical" evidence="6">
    <location>
        <begin position="224"/>
        <end position="245"/>
    </location>
</feature>
<dbReference type="PANTHER" id="PTHR30250">
    <property type="entry name" value="PST FAMILY PREDICTED COLANIC ACID TRANSPORTER"/>
    <property type="match status" value="1"/>
</dbReference>
<feature type="transmembrane region" description="Helical" evidence="6">
    <location>
        <begin position="257"/>
        <end position="280"/>
    </location>
</feature>
<keyword evidence="3 6" id="KW-0812">Transmembrane</keyword>
<feature type="transmembrane region" description="Helical" evidence="6">
    <location>
        <begin position="85"/>
        <end position="111"/>
    </location>
</feature>
<comment type="caution">
    <text evidence="7">The sequence shown here is derived from an EMBL/GenBank/DDBJ whole genome shotgun (WGS) entry which is preliminary data.</text>
</comment>
<gene>
    <name evidence="7" type="ORF">V6242_11575</name>
</gene>
<dbReference type="PANTHER" id="PTHR30250:SF11">
    <property type="entry name" value="O-ANTIGEN TRANSPORTER-RELATED"/>
    <property type="match status" value="1"/>
</dbReference>
<dbReference type="RefSeq" id="WP_341567458.1">
    <property type="nucleotide sequence ID" value="NZ_JBAKAR010000009.1"/>
</dbReference>
<reference evidence="7 8" key="1">
    <citation type="submission" date="2024-02" db="EMBL/GenBank/DDBJ databases">
        <title>Bacteria isolated from the canopy kelp, Nereocystis luetkeana.</title>
        <authorList>
            <person name="Pfister C.A."/>
            <person name="Younker I.T."/>
            <person name="Light S.H."/>
        </authorList>
    </citation>
    <scope>NUCLEOTIDE SEQUENCE [LARGE SCALE GENOMIC DNA]</scope>
    <source>
        <strain evidence="7 8">TI.4.07</strain>
    </source>
</reference>
<feature type="transmembrane region" description="Helical" evidence="6">
    <location>
        <begin position="123"/>
        <end position="142"/>
    </location>
</feature>
<dbReference type="Proteomes" id="UP001379949">
    <property type="component" value="Unassembled WGS sequence"/>
</dbReference>
<dbReference type="InterPro" id="IPR002797">
    <property type="entry name" value="Polysacc_synth"/>
</dbReference>
<evidence type="ECO:0000256" key="1">
    <source>
        <dbReference type="ARBA" id="ARBA00004651"/>
    </source>
</evidence>
<evidence type="ECO:0000256" key="2">
    <source>
        <dbReference type="ARBA" id="ARBA00022475"/>
    </source>
</evidence>
<proteinExistence type="predicted"/>
<feature type="transmembrane region" description="Helical" evidence="6">
    <location>
        <begin position="338"/>
        <end position="360"/>
    </location>
</feature>
<feature type="transmembrane region" description="Helical" evidence="6">
    <location>
        <begin position="21"/>
        <end position="43"/>
    </location>
</feature>
<dbReference type="Pfam" id="PF01943">
    <property type="entry name" value="Polysacc_synt"/>
    <property type="match status" value="1"/>
</dbReference>
<organism evidence="7 8">
    <name type="scientific">Marinomonas arenicola</name>
    <dbReference type="NCBI Taxonomy" id="569601"/>
    <lineage>
        <taxon>Bacteria</taxon>
        <taxon>Pseudomonadati</taxon>
        <taxon>Pseudomonadota</taxon>
        <taxon>Gammaproteobacteria</taxon>
        <taxon>Oceanospirillales</taxon>
        <taxon>Oceanospirillaceae</taxon>
        <taxon>Marinomonas</taxon>
    </lineage>
</organism>
<evidence type="ECO:0000256" key="5">
    <source>
        <dbReference type="ARBA" id="ARBA00023136"/>
    </source>
</evidence>
<feature type="transmembrane region" description="Helical" evidence="6">
    <location>
        <begin position="367"/>
        <end position="386"/>
    </location>
</feature>
<dbReference type="InterPro" id="IPR050833">
    <property type="entry name" value="Poly_Biosynth_Transport"/>
</dbReference>
<keyword evidence="8" id="KW-1185">Reference proteome</keyword>
<comment type="subcellular location">
    <subcellularLocation>
        <location evidence="1">Cell membrane</location>
        <topology evidence="1">Multi-pass membrane protein</topology>
    </subcellularLocation>
</comment>